<protein>
    <submittedName>
        <fullName evidence="2">Uncharacterized protein</fullName>
    </submittedName>
</protein>
<feature type="region of interest" description="Disordered" evidence="1">
    <location>
        <begin position="102"/>
        <end position="163"/>
    </location>
</feature>
<proteinExistence type="predicted"/>
<organism evidence="2">
    <name type="scientific">bioreactor metagenome</name>
    <dbReference type="NCBI Taxonomy" id="1076179"/>
    <lineage>
        <taxon>unclassified sequences</taxon>
        <taxon>metagenomes</taxon>
        <taxon>ecological metagenomes</taxon>
    </lineage>
</organism>
<reference evidence="2" key="1">
    <citation type="submission" date="2019-08" db="EMBL/GenBank/DDBJ databases">
        <authorList>
            <person name="Kucharzyk K."/>
            <person name="Murdoch R.W."/>
            <person name="Higgins S."/>
            <person name="Loffler F."/>
        </authorList>
    </citation>
    <scope>NUCLEOTIDE SEQUENCE</scope>
</reference>
<comment type="caution">
    <text evidence="2">The sequence shown here is derived from an EMBL/GenBank/DDBJ whole genome shotgun (WGS) entry which is preliminary data.</text>
</comment>
<feature type="region of interest" description="Disordered" evidence="1">
    <location>
        <begin position="32"/>
        <end position="55"/>
    </location>
</feature>
<sequence>MGEEDLQTDEDQYHPTKDSRLALQTVAEAVADGNGCQAEEEGNHPDHRDGKKDVCFEEGEGDADCQCIDAGGDGEKEQLPHVEPGYGFDGAGGVLGQRVVEHFRSDDGKEDERDPMVDSGDVPLKLNAQQPAQQRHGSLEKAEEEGNDEGLAVVDLAHPQSLA</sequence>
<feature type="compositionally biased region" description="Polar residues" evidence="1">
    <location>
        <begin position="127"/>
        <end position="136"/>
    </location>
</feature>
<name>A0A645AMV5_9ZZZZ</name>
<dbReference type="AlphaFoldDB" id="A0A645AMV5"/>
<feature type="compositionally biased region" description="Basic and acidic residues" evidence="1">
    <location>
        <begin position="102"/>
        <end position="116"/>
    </location>
</feature>
<evidence type="ECO:0000256" key="1">
    <source>
        <dbReference type="SAM" id="MobiDB-lite"/>
    </source>
</evidence>
<gene>
    <name evidence="2" type="ORF">SDC9_101370</name>
</gene>
<feature type="compositionally biased region" description="Basic and acidic residues" evidence="1">
    <location>
        <begin position="41"/>
        <end position="55"/>
    </location>
</feature>
<accession>A0A645AMV5</accession>
<dbReference type="EMBL" id="VSSQ01014875">
    <property type="protein sequence ID" value="MPM54592.1"/>
    <property type="molecule type" value="Genomic_DNA"/>
</dbReference>
<evidence type="ECO:0000313" key="2">
    <source>
        <dbReference type="EMBL" id="MPM54592.1"/>
    </source>
</evidence>